<keyword evidence="1 3" id="KW-0489">Methyltransferase</keyword>
<evidence type="ECO:0000256" key="2">
    <source>
        <dbReference type="ARBA" id="ARBA00022679"/>
    </source>
</evidence>
<dbReference type="PIRSF" id="PIRSF004553">
    <property type="entry name" value="CHP00095"/>
    <property type="match status" value="1"/>
</dbReference>
<sequence length="192" mass="21439">MRVIAGSRKGMTLKSLPSGRVRPTSDRVRTVLFNMLGNLVVDSRFLDLCAGTGAVGIEALSRGAAWATFVELSPRCAEIIRANLVTTRLHDRARVICGDARRKLAQLNAMGERFDIVFIDPPYGGDLASHLLTWLSEHPDFLQGPQLVVVQQLAREELPPQTGALYRFEQRQVGEHVLRFYSPKGQWGEGRW</sequence>
<comment type="caution">
    <text evidence="3">The sequence shown here is derived from an EMBL/GenBank/DDBJ whole genome shotgun (WGS) entry which is preliminary data.</text>
</comment>
<keyword evidence="2 3" id="KW-0808">Transferase</keyword>
<dbReference type="GO" id="GO:0003676">
    <property type="term" value="F:nucleic acid binding"/>
    <property type="evidence" value="ECO:0007669"/>
    <property type="project" value="InterPro"/>
</dbReference>
<dbReference type="Gene3D" id="3.40.50.150">
    <property type="entry name" value="Vaccinia Virus protein VP39"/>
    <property type="match status" value="1"/>
</dbReference>
<dbReference type="NCBIfam" id="TIGR00095">
    <property type="entry name" value="16S rRNA (guanine(966)-N(2))-methyltransferase RsmD"/>
    <property type="match status" value="1"/>
</dbReference>
<accession>A0A2H5X9K0</accession>
<dbReference type="PROSITE" id="PS00092">
    <property type="entry name" value="N6_MTASE"/>
    <property type="match status" value="1"/>
</dbReference>
<proteinExistence type="predicted"/>
<dbReference type="CDD" id="cd02440">
    <property type="entry name" value="AdoMet_MTases"/>
    <property type="match status" value="1"/>
</dbReference>
<reference evidence="4" key="1">
    <citation type="submission" date="2017-09" db="EMBL/GenBank/DDBJ databases">
        <title>Metaegenomics of thermophilic ammonia-oxidizing enrichment culture.</title>
        <authorList>
            <person name="Kato S."/>
            <person name="Suzuki K."/>
        </authorList>
    </citation>
    <scope>NUCLEOTIDE SEQUENCE [LARGE SCALE GENOMIC DNA]</scope>
</reference>
<dbReference type="EMBL" id="BEHT01000003">
    <property type="protein sequence ID" value="GBC97872.1"/>
    <property type="molecule type" value="Genomic_DNA"/>
</dbReference>
<dbReference type="Pfam" id="PF03602">
    <property type="entry name" value="Cons_hypoth95"/>
    <property type="match status" value="1"/>
</dbReference>
<dbReference type="PANTHER" id="PTHR43542:SF1">
    <property type="entry name" value="METHYLTRANSFERASE"/>
    <property type="match status" value="1"/>
</dbReference>
<protein>
    <submittedName>
        <fullName evidence="3">Ribosomal RNA small subunit methyltransferase D</fullName>
        <ecNumber evidence="3">2.1.1.171</ecNumber>
    </submittedName>
</protein>
<dbReference type="AlphaFoldDB" id="A0A2H5X9K0"/>
<dbReference type="InterPro" id="IPR002052">
    <property type="entry name" value="DNA_methylase_N6_adenine_CS"/>
</dbReference>
<dbReference type="SUPFAM" id="SSF53335">
    <property type="entry name" value="S-adenosyl-L-methionine-dependent methyltransferases"/>
    <property type="match status" value="1"/>
</dbReference>
<organism evidence="3 4">
    <name type="scientific">Candidatus Fervidibacter japonicus</name>
    <dbReference type="NCBI Taxonomy" id="2035412"/>
    <lineage>
        <taxon>Bacteria</taxon>
        <taxon>Candidatus Fervidibacterota</taxon>
        <taxon>Candidatus Fervidibacter</taxon>
    </lineage>
</organism>
<dbReference type="PANTHER" id="PTHR43542">
    <property type="entry name" value="METHYLTRANSFERASE"/>
    <property type="match status" value="1"/>
</dbReference>
<name>A0A2H5X9K0_9BACT</name>
<dbReference type="InterPro" id="IPR029063">
    <property type="entry name" value="SAM-dependent_MTases_sf"/>
</dbReference>
<dbReference type="Proteomes" id="UP000236173">
    <property type="component" value="Unassembled WGS sequence"/>
</dbReference>
<dbReference type="InterPro" id="IPR004398">
    <property type="entry name" value="RNA_MeTrfase_RsmD"/>
</dbReference>
<evidence type="ECO:0000256" key="1">
    <source>
        <dbReference type="ARBA" id="ARBA00022603"/>
    </source>
</evidence>
<gene>
    <name evidence="3" type="primary">rsmD</name>
    <name evidence="3" type="ORF">HRbin17_00367</name>
</gene>
<evidence type="ECO:0000313" key="4">
    <source>
        <dbReference type="Proteomes" id="UP000236173"/>
    </source>
</evidence>
<dbReference type="GO" id="GO:0052913">
    <property type="term" value="F:16S rRNA (guanine(966)-N(2))-methyltransferase activity"/>
    <property type="evidence" value="ECO:0007669"/>
    <property type="project" value="UniProtKB-EC"/>
</dbReference>
<dbReference type="EC" id="2.1.1.171" evidence="3"/>
<evidence type="ECO:0000313" key="3">
    <source>
        <dbReference type="EMBL" id="GBC97872.1"/>
    </source>
</evidence>